<reference evidence="2 3" key="1">
    <citation type="submission" date="2016-08" db="EMBL/GenBank/DDBJ databases">
        <title>Genome sequencing of Paenibacillus sp. TI45-13ar, isolated from Korean traditional nuruk.</title>
        <authorList>
            <person name="Kim S.-J."/>
        </authorList>
    </citation>
    <scope>NUCLEOTIDE SEQUENCE [LARGE SCALE GENOMIC DNA]</scope>
    <source>
        <strain evidence="2 3">TI45-13ar</strain>
    </source>
</reference>
<dbReference type="GO" id="GO:0016646">
    <property type="term" value="F:oxidoreductase activity, acting on the CH-NH group of donors, NAD or NADP as acceptor"/>
    <property type="evidence" value="ECO:0007669"/>
    <property type="project" value="TreeGrafter"/>
</dbReference>
<name>A0A1E3L961_9BACL</name>
<dbReference type="CDD" id="cd05244">
    <property type="entry name" value="BVR-B_like_SDR_a"/>
    <property type="match status" value="1"/>
</dbReference>
<dbReference type="Pfam" id="PF13460">
    <property type="entry name" value="NAD_binding_10"/>
    <property type="match status" value="1"/>
</dbReference>
<dbReference type="SUPFAM" id="SSF51735">
    <property type="entry name" value="NAD(P)-binding Rossmann-fold domains"/>
    <property type="match status" value="1"/>
</dbReference>
<dbReference type="Gene3D" id="3.40.50.720">
    <property type="entry name" value="NAD(P)-binding Rossmann-like Domain"/>
    <property type="match status" value="1"/>
</dbReference>
<dbReference type="STRING" id="1886670.PTI45_00262"/>
<comment type="caution">
    <text evidence="2">The sequence shown here is derived from an EMBL/GenBank/DDBJ whole genome shotgun (WGS) entry which is preliminary data.</text>
</comment>
<dbReference type="AlphaFoldDB" id="A0A1E3L961"/>
<feature type="domain" description="NAD(P)-binding" evidence="1">
    <location>
        <begin position="7"/>
        <end position="194"/>
    </location>
</feature>
<dbReference type="PATRIC" id="fig|1886670.3.peg.272"/>
<gene>
    <name evidence="2" type="ORF">PTI45_00262</name>
</gene>
<evidence type="ECO:0000259" key="1">
    <source>
        <dbReference type="Pfam" id="PF13460"/>
    </source>
</evidence>
<organism evidence="2 3">
    <name type="scientific">Paenibacillus nuruki</name>
    <dbReference type="NCBI Taxonomy" id="1886670"/>
    <lineage>
        <taxon>Bacteria</taxon>
        <taxon>Bacillati</taxon>
        <taxon>Bacillota</taxon>
        <taxon>Bacilli</taxon>
        <taxon>Bacillales</taxon>
        <taxon>Paenibacillaceae</taxon>
        <taxon>Paenibacillus</taxon>
    </lineage>
</organism>
<accession>A0A1E3L961</accession>
<dbReference type="InterPro" id="IPR051606">
    <property type="entry name" value="Polyketide_Oxido-like"/>
</dbReference>
<dbReference type="PANTHER" id="PTHR43355">
    <property type="entry name" value="FLAVIN REDUCTASE (NADPH)"/>
    <property type="match status" value="1"/>
</dbReference>
<dbReference type="EMBL" id="MDER01000012">
    <property type="protein sequence ID" value="ODP30329.1"/>
    <property type="molecule type" value="Genomic_DNA"/>
</dbReference>
<proteinExistence type="predicted"/>
<dbReference type="InterPro" id="IPR016040">
    <property type="entry name" value="NAD(P)-bd_dom"/>
</dbReference>
<dbReference type="PANTHER" id="PTHR43355:SF2">
    <property type="entry name" value="FLAVIN REDUCTASE (NADPH)"/>
    <property type="match status" value="1"/>
</dbReference>
<evidence type="ECO:0000313" key="2">
    <source>
        <dbReference type="EMBL" id="ODP30329.1"/>
    </source>
</evidence>
<keyword evidence="3" id="KW-1185">Reference proteome</keyword>
<protein>
    <recommendedName>
        <fullName evidence="1">NAD(P)-binding domain-containing protein</fullName>
    </recommendedName>
</protein>
<dbReference type="Proteomes" id="UP000094578">
    <property type="component" value="Unassembled WGS sequence"/>
</dbReference>
<evidence type="ECO:0000313" key="3">
    <source>
        <dbReference type="Proteomes" id="UP000094578"/>
    </source>
</evidence>
<dbReference type="InterPro" id="IPR036291">
    <property type="entry name" value="NAD(P)-bd_dom_sf"/>
</dbReference>
<sequence>MKIAVIGATGKAGSLIVEEALSRGHEVTAIVRNASKVQQDKVNVVEKEVLDLTTEDIKGYDVVVNAYGAPQGQEESHVTVGQSLIEILKGAPDTRLIVVGGAGSLYVDDAQSVRLIDTPDFPEAYKATASNQGKNLDDLKASSGIQWTFLSPAAFFDASGPRTGSYTAGQEKMIVNNEGNSYISYADYAIAIVDEAEQAAHVNQRFSVVGEAK</sequence>
<dbReference type="RefSeq" id="WP_069325754.1">
    <property type="nucleotide sequence ID" value="NZ_MDER01000012.1"/>
</dbReference>